<evidence type="ECO:0000313" key="6">
    <source>
        <dbReference type="Proteomes" id="UP000240509"/>
    </source>
</evidence>
<name>A0A2T4U246_9BACI</name>
<evidence type="ECO:0000259" key="3">
    <source>
        <dbReference type="Pfam" id="PF01557"/>
    </source>
</evidence>
<dbReference type="InterPro" id="IPR011234">
    <property type="entry name" value="Fumarylacetoacetase-like_C"/>
</dbReference>
<keyword evidence="2" id="KW-0479">Metal-binding</keyword>
<gene>
    <name evidence="5" type="ORF">C6Y45_16235</name>
</gene>
<dbReference type="Gene3D" id="3.90.850.10">
    <property type="entry name" value="Fumarylacetoacetase-like, C-terminal domain"/>
    <property type="match status" value="1"/>
</dbReference>
<comment type="similarity">
    <text evidence="1">Belongs to the FAH family.</text>
</comment>
<dbReference type="AlphaFoldDB" id="A0A2T4U246"/>
<organism evidence="5 6">
    <name type="scientific">Alkalicoccus saliphilus</name>
    <dbReference type="NCBI Taxonomy" id="200989"/>
    <lineage>
        <taxon>Bacteria</taxon>
        <taxon>Bacillati</taxon>
        <taxon>Bacillota</taxon>
        <taxon>Bacilli</taxon>
        <taxon>Bacillales</taxon>
        <taxon>Bacillaceae</taxon>
        <taxon>Alkalicoccus</taxon>
    </lineage>
</organism>
<dbReference type="InterPro" id="IPR018833">
    <property type="entry name" value="Rv2993c-like_N"/>
</dbReference>
<dbReference type="EMBL" id="PZJJ01000048">
    <property type="protein sequence ID" value="PTL37478.1"/>
    <property type="molecule type" value="Genomic_DNA"/>
</dbReference>
<comment type="caution">
    <text evidence="5">The sequence shown here is derived from an EMBL/GenBank/DDBJ whole genome shotgun (WGS) entry which is preliminary data.</text>
</comment>
<dbReference type="PANTHER" id="PTHR42796:SF4">
    <property type="entry name" value="FUMARYLACETOACETATE HYDROLASE DOMAIN-CONTAINING PROTEIN 2A"/>
    <property type="match status" value="1"/>
</dbReference>
<dbReference type="Pfam" id="PF01557">
    <property type="entry name" value="FAA_hydrolase"/>
    <property type="match status" value="1"/>
</dbReference>
<dbReference type="Proteomes" id="UP000240509">
    <property type="component" value="Unassembled WGS sequence"/>
</dbReference>
<dbReference type="RefSeq" id="WP_107586273.1">
    <property type="nucleotide sequence ID" value="NZ_PZJJ01000048.1"/>
</dbReference>
<reference evidence="5 6" key="1">
    <citation type="submission" date="2018-03" db="EMBL/GenBank/DDBJ databases">
        <title>Alkalicoccus saliphilus sp. nov., isolated from a mineral pool.</title>
        <authorList>
            <person name="Zhao B."/>
        </authorList>
    </citation>
    <scope>NUCLEOTIDE SEQUENCE [LARGE SCALE GENOMIC DNA]</scope>
    <source>
        <strain evidence="5 6">6AG</strain>
    </source>
</reference>
<evidence type="ECO:0000256" key="1">
    <source>
        <dbReference type="ARBA" id="ARBA00010211"/>
    </source>
</evidence>
<dbReference type="GO" id="GO:0044281">
    <property type="term" value="P:small molecule metabolic process"/>
    <property type="evidence" value="ECO:0007669"/>
    <property type="project" value="UniProtKB-ARBA"/>
</dbReference>
<sequence>MGIRIVRFNKDGVKWGVLEEDTIYEIPGKYPTLAEFLEQGSGEAASLDKNTAASLAVSDVELLSPVTSPAQIVCQGANYSAHREEGGLDAGRPPFNMIFTKAPSSLTGPDHDIECPSSVQLLDYEIELGLVFKKKLSEKLPENFSSLSDYIAGFVITNDVSSRDMQFTENQWFKGKSLRTFCPAGPVLYLIDEEEGAKVHEMELKLTVNGEIRQEAGTSQLLYKPEETLVELSGMMDFYPGDLLMTGTPGGVALKLSAEEMNQLLNPFEKLGDKVETLNKSQSSNGKYLKEGDVIVSEIKSTDGTIDLGKQTNRVRFV</sequence>
<keyword evidence="6" id="KW-1185">Reference proteome</keyword>
<proteinExistence type="inferred from homology"/>
<dbReference type="InterPro" id="IPR051121">
    <property type="entry name" value="FAH"/>
</dbReference>
<feature type="domain" description="Rv2993c-like N-terminal" evidence="4">
    <location>
        <begin position="4"/>
        <end position="65"/>
    </location>
</feature>
<protein>
    <submittedName>
        <fullName evidence="5">2-keto-4-pentenoate hydratase</fullName>
    </submittedName>
</protein>
<dbReference type="SUPFAM" id="SSF56529">
    <property type="entry name" value="FAH"/>
    <property type="match status" value="1"/>
</dbReference>
<dbReference type="InterPro" id="IPR036663">
    <property type="entry name" value="Fumarylacetoacetase_C_sf"/>
</dbReference>
<dbReference type="OrthoDB" id="9805307at2"/>
<evidence type="ECO:0000313" key="5">
    <source>
        <dbReference type="EMBL" id="PTL37478.1"/>
    </source>
</evidence>
<evidence type="ECO:0000259" key="4">
    <source>
        <dbReference type="Pfam" id="PF10370"/>
    </source>
</evidence>
<evidence type="ECO:0000256" key="2">
    <source>
        <dbReference type="ARBA" id="ARBA00022723"/>
    </source>
</evidence>
<feature type="domain" description="Fumarylacetoacetase-like C-terminal" evidence="3">
    <location>
        <begin position="71"/>
        <end position="316"/>
    </location>
</feature>
<accession>A0A2T4U246</accession>
<dbReference type="GO" id="GO:0003824">
    <property type="term" value="F:catalytic activity"/>
    <property type="evidence" value="ECO:0007669"/>
    <property type="project" value="InterPro"/>
</dbReference>
<dbReference type="GO" id="GO:0046872">
    <property type="term" value="F:metal ion binding"/>
    <property type="evidence" value="ECO:0007669"/>
    <property type="project" value="UniProtKB-KW"/>
</dbReference>
<dbReference type="Pfam" id="PF10370">
    <property type="entry name" value="Rv2993c-like_N"/>
    <property type="match status" value="1"/>
</dbReference>
<dbReference type="PANTHER" id="PTHR42796">
    <property type="entry name" value="FUMARYLACETOACETATE HYDROLASE DOMAIN-CONTAINING PROTEIN 2A-RELATED"/>
    <property type="match status" value="1"/>
</dbReference>